<keyword evidence="4" id="KW-0539">Nucleus</keyword>
<feature type="region of interest" description="Disordered" evidence="5">
    <location>
        <begin position="239"/>
        <end position="258"/>
    </location>
</feature>
<gene>
    <name evidence="8" type="ORF">BpHYR1_025744</name>
</gene>
<dbReference type="STRING" id="10195.A0A3M7QTK3"/>
<dbReference type="Gene3D" id="3.30.200.160">
    <property type="entry name" value="TFIIIC, subcomplex tauA, subunit Sfc1, barrel domain"/>
    <property type="match status" value="1"/>
</dbReference>
<organism evidence="8 9">
    <name type="scientific">Brachionus plicatilis</name>
    <name type="common">Marine rotifer</name>
    <name type="synonym">Brachionus muelleri</name>
    <dbReference type="NCBI Taxonomy" id="10195"/>
    <lineage>
        <taxon>Eukaryota</taxon>
        <taxon>Metazoa</taxon>
        <taxon>Spiralia</taxon>
        <taxon>Gnathifera</taxon>
        <taxon>Rotifera</taxon>
        <taxon>Eurotatoria</taxon>
        <taxon>Monogononta</taxon>
        <taxon>Pseudotrocha</taxon>
        <taxon>Ploima</taxon>
        <taxon>Brachionidae</taxon>
        <taxon>Brachionus</taxon>
    </lineage>
</organism>
<accession>A0A3M7QTK3</accession>
<evidence type="ECO:0000256" key="5">
    <source>
        <dbReference type="SAM" id="MobiDB-lite"/>
    </source>
</evidence>
<sequence>MNGYESTSIKNFRTFVCVDYPGLVENESSAIKTLGGMERISQAFSRRNCNILLNFTPENIFSKSLCSHTIDDPNSLSESSFLEPPSEPDEAKTEYVKNSIISSSKQNDLVCMPCLVLSFKKLKKQKEPKMEIVGKVRRFYTFNKMADFQYLPMSSSTQRTTNEENQIINKFTYNAFYDTFLFNNIQNYDQELRKNQLNQLFILPPFFSRFDDPINYSYRSEPNKKQILEQVNESNKDLMGGADCGQKESVPKSDSLARLEENKGESNCLIRSMRQERSSQAFLVPFNSREVPDKPSEKLKPARTEQIRECITKLTELFQQRPCYLKSVLLCITNFSASLLKETLPYVAYYFTTGPWRSCWVKYGYDPRKHCGAKIYQMIDYRLRNTAEPEHIVKTKPRSSYHKRKFRGDLNESEMDEYKKFKPEEEMYKFKPD</sequence>
<protein>
    <submittedName>
        <fullName evidence="8">General transcription factor 3C polypeptide 5</fullName>
    </submittedName>
</protein>
<evidence type="ECO:0000256" key="2">
    <source>
        <dbReference type="ARBA" id="ARBA00023125"/>
    </source>
</evidence>
<feature type="compositionally biased region" description="Basic and acidic residues" evidence="5">
    <location>
        <begin position="245"/>
        <end position="258"/>
    </location>
</feature>
<feature type="domain" description="Transcription factor IIIC subunit 5 HTH" evidence="6">
    <location>
        <begin position="201"/>
        <end position="382"/>
    </location>
</feature>
<evidence type="ECO:0000256" key="3">
    <source>
        <dbReference type="ARBA" id="ARBA00023163"/>
    </source>
</evidence>
<dbReference type="InterPro" id="IPR042536">
    <property type="entry name" value="TFIIIC_tauA_Sfc1"/>
</dbReference>
<dbReference type="InterPro" id="IPR019136">
    <property type="entry name" value="TF_IIIC_su-5_HTH"/>
</dbReference>
<dbReference type="PANTHER" id="PTHR13230">
    <property type="entry name" value="GENERAL TRANSCRIPTION FACTOR IIIC, POLYPEPTIDE 5"/>
    <property type="match status" value="1"/>
</dbReference>
<dbReference type="GO" id="GO:0000127">
    <property type="term" value="C:transcription factor TFIIIC complex"/>
    <property type="evidence" value="ECO:0007669"/>
    <property type="project" value="InterPro"/>
</dbReference>
<dbReference type="OrthoDB" id="5598268at2759"/>
<evidence type="ECO:0000313" key="8">
    <source>
        <dbReference type="EMBL" id="RNA14318.1"/>
    </source>
</evidence>
<dbReference type="InterPro" id="IPR041499">
    <property type="entry name" value="Tfc1/Sfc1_N"/>
</dbReference>
<dbReference type="Proteomes" id="UP000276133">
    <property type="component" value="Unassembled WGS sequence"/>
</dbReference>
<dbReference type="InterPro" id="IPR040454">
    <property type="entry name" value="TF_IIIC_Tfc1/Sfc1"/>
</dbReference>
<name>A0A3M7QTK3_BRAPC</name>
<feature type="domain" description="Transcription factor IIIC subunit Tfc1/Sfc1 triple barrel" evidence="7">
    <location>
        <begin position="16"/>
        <end position="151"/>
    </location>
</feature>
<keyword evidence="9" id="KW-1185">Reference proteome</keyword>
<evidence type="ECO:0000313" key="9">
    <source>
        <dbReference type="Proteomes" id="UP000276133"/>
    </source>
</evidence>
<dbReference type="Pfam" id="PF17682">
    <property type="entry name" value="Tau95_N"/>
    <property type="match status" value="1"/>
</dbReference>
<keyword evidence="3" id="KW-0804">Transcription</keyword>
<evidence type="ECO:0000259" key="7">
    <source>
        <dbReference type="Pfam" id="PF17682"/>
    </source>
</evidence>
<evidence type="ECO:0000256" key="4">
    <source>
        <dbReference type="ARBA" id="ARBA00023242"/>
    </source>
</evidence>
<comment type="caution">
    <text evidence="8">The sequence shown here is derived from an EMBL/GenBank/DDBJ whole genome shotgun (WGS) entry which is preliminary data.</text>
</comment>
<dbReference type="Pfam" id="PF09734">
    <property type="entry name" value="Tau95"/>
    <property type="match status" value="1"/>
</dbReference>
<evidence type="ECO:0000256" key="1">
    <source>
        <dbReference type="ARBA" id="ARBA00004123"/>
    </source>
</evidence>
<dbReference type="EMBL" id="REGN01005209">
    <property type="protein sequence ID" value="RNA14318.1"/>
    <property type="molecule type" value="Genomic_DNA"/>
</dbReference>
<dbReference type="GO" id="GO:0006384">
    <property type="term" value="P:transcription initiation at RNA polymerase III promoter"/>
    <property type="evidence" value="ECO:0007669"/>
    <property type="project" value="InterPro"/>
</dbReference>
<dbReference type="AlphaFoldDB" id="A0A3M7QTK3"/>
<evidence type="ECO:0000259" key="6">
    <source>
        <dbReference type="Pfam" id="PF09734"/>
    </source>
</evidence>
<comment type="subcellular location">
    <subcellularLocation>
        <location evidence="1">Nucleus</location>
    </subcellularLocation>
</comment>
<dbReference type="PANTHER" id="PTHR13230:SF5">
    <property type="entry name" value="GENERAL TRANSCRIPTION FACTOR 3C POLYPEPTIDE 5"/>
    <property type="match status" value="1"/>
</dbReference>
<dbReference type="GO" id="GO:0001003">
    <property type="term" value="F:RNA polymerase III type 2 promoter sequence-specific DNA binding"/>
    <property type="evidence" value="ECO:0007669"/>
    <property type="project" value="TreeGrafter"/>
</dbReference>
<dbReference type="GO" id="GO:0005634">
    <property type="term" value="C:nucleus"/>
    <property type="evidence" value="ECO:0007669"/>
    <property type="project" value="UniProtKB-SubCell"/>
</dbReference>
<feature type="non-terminal residue" evidence="8">
    <location>
        <position position="433"/>
    </location>
</feature>
<keyword evidence="2" id="KW-0238">DNA-binding</keyword>
<proteinExistence type="predicted"/>
<reference evidence="8 9" key="1">
    <citation type="journal article" date="2018" name="Sci. Rep.">
        <title>Genomic signatures of local adaptation to the degree of environmental predictability in rotifers.</title>
        <authorList>
            <person name="Franch-Gras L."/>
            <person name="Hahn C."/>
            <person name="Garcia-Roger E.M."/>
            <person name="Carmona M.J."/>
            <person name="Serra M."/>
            <person name="Gomez A."/>
        </authorList>
    </citation>
    <scope>NUCLEOTIDE SEQUENCE [LARGE SCALE GENOMIC DNA]</scope>
    <source>
        <strain evidence="8">HYR1</strain>
    </source>
</reference>
<dbReference type="GO" id="GO:0001002">
    <property type="term" value="F:RNA polymerase III type 1 promoter sequence-specific DNA binding"/>
    <property type="evidence" value="ECO:0007669"/>
    <property type="project" value="TreeGrafter"/>
</dbReference>